<reference evidence="7 8" key="1">
    <citation type="journal article" date="2015" name="Nature">
        <title>rRNA introns, odd ribosomes, and small enigmatic genomes across a large radiation of phyla.</title>
        <authorList>
            <person name="Brown C.T."/>
            <person name="Hug L.A."/>
            <person name="Thomas B.C."/>
            <person name="Sharon I."/>
            <person name="Castelle C.J."/>
            <person name="Singh A."/>
            <person name="Wilkins M.J."/>
            <person name="Williams K.H."/>
            <person name="Banfield J.F."/>
        </authorList>
    </citation>
    <scope>NUCLEOTIDE SEQUENCE [LARGE SCALE GENOMIC DNA]</scope>
</reference>
<dbReference type="PANTHER" id="PTHR37422:SF13">
    <property type="entry name" value="LIPOPOLYSACCHARIDE BIOSYNTHESIS PROTEIN PA4999-RELATED"/>
    <property type="match status" value="1"/>
</dbReference>
<accession>A0A0G1MLB8</accession>
<dbReference type="AlphaFoldDB" id="A0A0G1MLB8"/>
<gene>
    <name evidence="7" type="ORF">UX13_C0052G0006</name>
</gene>
<evidence type="ECO:0000256" key="3">
    <source>
        <dbReference type="ARBA" id="ARBA00022989"/>
    </source>
</evidence>
<feature type="transmembrane region" description="Helical" evidence="5">
    <location>
        <begin position="105"/>
        <end position="125"/>
    </location>
</feature>
<feature type="transmembrane region" description="Helical" evidence="5">
    <location>
        <begin position="6"/>
        <end position="39"/>
    </location>
</feature>
<feature type="domain" description="O-antigen ligase-related" evidence="6">
    <location>
        <begin position="173"/>
        <end position="295"/>
    </location>
</feature>
<evidence type="ECO:0000256" key="5">
    <source>
        <dbReference type="SAM" id="Phobius"/>
    </source>
</evidence>
<feature type="transmembrane region" description="Helical" evidence="5">
    <location>
        <begin position="76"/>
        <end position="98"/>
    </location>
</feature>
<name>A0A0G1MLB8_9BACT</name>
<dbReference type="Pfam" id="PF04932">
    <property type="entry name" value="Wzy_C"/>
    <property type="match status" value="1"/>
</dbReference>
<dbReference type="GO" id="GO:0016020">
    <property type="term" value="C:membrane"/>
    <property type="evidence" value="ECO:0007669"/>
    <property type="project" value="UniProtKB-SubCell"/>
</dbReference>
<proteinExistence type="predicted"/>
<feature type="transmembrane region" description="Helical" evidence="5">
    <location>
        <begin position="279"/>
        <end position="299"/>
    </location>
</feature>
<protein>
    <submittedName>
        <fullName evidence="7">Oligosaccharide repeat unit polymerase Wzy</fullName>
    </submittedName>
</protein>
<evidence type="ECO:0000313" key="7">
    <source>
        <dbReference type="EMBL" id="KKU08994.1"/>
    </source>
</evidence>
<dbReference type="EMBL" id="LCLA01000052">
    <property type="protein sequence ID" value="KKU08994.1"/>
    <property type="molecule type" value="Genomic_DNA"/>
</dbReference>
<feature type="transmembrane region" description="Helical" evidence="5">
    <location>
        <begin position="326"/>
        <end position="343"/>
    </location>
</feature>
<feature type="transmembrane region" description="Helical" evidence="5">
    <location>
        <begin position="204"/>
        <end position="221"/>
    </location>
</feature>
<keyword evidence="3 5" id="KW-1133">Transmembrane helix</keyword>
<evidence type="ECO:0000256" key="4">
    <source>
        <dbReference type="ARBA" id="ARBA00023136"/>
    </source>
</evidence>
<keyword evidence="2 5" id="KW-0812">Transmembrane</keyword>
<evidence type="ECO:0000256" key="2">
    <source>
        <dbReference type="ARBA" id="ARBA00022692"/>
    </source>
</evidence>
<dbReference type="Proteomes" id="UP000034329">
    <property type="component" value="Unassembled WGS sequence"/>
</dbReference>
<dbReference type="InterPro" id="IPR051533">
    <property type="entry name" value="WaaL-like"/>
</dbReference>
<dbReference type="InterPro" id="IPR007016">
    <property type="entry name" value="O-antigen_ligase-rel_domated"/>
</dbReference>
<organism evidence="7 8">
    <name type="scientific">Candidatus Woesebacteria bacterium GW2011_GWB1_45_5</name>
    <dbReference type="NCBI Taxonomy" id="1618581"/>
    <lineage>
        <taxon>Bacteria</taxon>
        <taxon>Candidatus Woeseibacteriota</taxon>
    </lineage>
</organism>
<comment type="subcellular location">
    <subcellularLocation>
        <location evidence="1">Membrane</location>
        <topology evidence="1">Multi-pass membrane protein</topology>
    </subcellularLocation>
</comment>
<feature type="transmembrane region" description="Helical" evidence="5">
    <location>
        <begin position="145"/>
        <end position="166"/>
    </location>
</feature>
<feature type="transmembrane region" description="Helical" evidence="5">
    <location>
        <begin position="51"/>
        <end position="70"/>
    </location>
</feature>
<sequence>MEQIILFAFLILFPFGTIIKIGTVNPIDIVVGLGALTAILKRYKTPEVFRYFFNFLFIAAFTFIASVFVFKDSQVLTGLLYLVRLAAYFYFLIFILHFKDKKSILNFLLAISVISAVFGWIQYFLFPDFRALIEYGWDDHLYRMVGTFLDPAFLGLILVFGLTISLHKKKNLLSLFLLASIAFTYSRASYIAALVPLVYKKARVLSLVFAGLILFLPRTAGEGVKLERTASISARLDNYRQTFEIFKGNPLFGVGFNNICLAKDADFESHSCSGADSSLLFILTTTGVAGFLGFIYLIYKVWKNSDDLFRISGISLLLHSLFANSLFYPWILGFIIILFGLSLRREVED</sequence>
<dbReference type="PANTHER" id="PTHR37422">
    <property type="entry name" value="TEICHURONIC ACID BIOSYNTHESIS PROTEIN TUAE"/>
    <property type="match status" value="1"/>
</dbReference>
<evidence type="ECO:0000256" key="1">
    <source>
        <dbReference type="ARBA" id="ARBA00004141"/>
    </source>
</evidence>
<feature type="transmembrane region" description="Helical" evidence="5">
    <location>
        <begin position="173"/>
        <end position="198"/>
    </location>
</feature>
<evidence type="ECO:0000313" key="8">
    <source>
        <dbReference type="Proteomes" id="UP000034329"/>
    </source>
</evidence>
<comment type="caution">
    <text evidence="7">The sequence shown here is derived from an EMBL/GenBank/DDBJ whole genome shotgun (WGS) entry which is preliminary data.</text>
</comment>
<keyword evidence="4 5" id="KW-0472">Membrane</keyword>
<evidence type="ECO:0000259" key="6">
    <source>
        <dbReference type="Pfam" id="PF04932"/>
    </source>
</evidence>